<evidence type="ECO:0000256" key="10">
    <source>
        <dbReference type="ARBA" id="ARBA00044624"/>
    </source>
</evidence>
<keyword evidence="4" id="KW-0808">Transferase</keyword>
<feature type="region of interest" description="Disordered" evidence="11">
    <location>
        <begin position="685"/>
        <end position="814"/>
    </location>
</feature>
<dbReference type="PROSITE" id="PS00383">
    <property type="entry name" value="TYR_PHOSPHATASE_1"/>
    <property type="match status" value="1"/>
</dbReference>
<dbReference type="Gene3D" id="2.40.50.140">
    <property type="entry name" value="Nucleic acid-binding proteins"/>
    <property type="match status" value="1"/>
</dbReference>
<evidence type="ECO:0000256" key="9">
    <source>
        <dbReference type="ARBA" id="ARBA00023242"/>
    </source>
</evidence>
<dbReference type="EMBL" id="JAEHOE010000119">
    <property type="protein sequence ID" value="KAG2485988.1"/>
    <property type="molecule type" value="Genomic_DNA"/>
</dbReference>
<dbReference type="CDD" id="cd07895">
    <property type="entry name" value="Adenylation_mRNA_capping"/>
    <property type="match status" value="1"/>
</dbReference>
<evidence type="ECO:0000256" key="8">
    <source>
        <dbReference type="ARBA" id="ARBA00023134"/>
    </source>
</evidence>
<evidence type="ECO:0000256" key="1">
    <source>
        <dbReference type="ARBA" id="ARBA00004123"/>
    </source>
</evidence>
<evidence type="ECO:0000256" key="7">
    <source>
        <dbReference type="ARBA" id="ARBA00023042"/>
    </source>
</evidence>
<dbReference type="FunFam" id="3.90.190.10:FF:000256">
    <property type="entry name" value="mRNA capping enzyme, C-terminal domain containing protein"/>
    <property type="match status" value="1"/>
</dbReference>
<evidence type="ECO:0000256" key="4">
    <source>
        <dbReference type="ARBA" id="ARBA00022679"/>
    </source>
</evidence>
<evidence type="ECO:0000256" key="2">
    <source>
        <dbReference type="ARBA" id="ARBA00012475"/>
    </source>
</evidence>
<dbReference type="InterPro" id="IPR012340">
    <property type="entry name" value="NA-bd_OB-fold"/>
</dbReference>
<dbReference type="Gene3D" id="3.90.190.10">
    <property type="entry name" value="Protein tyrosine phosphatase superfamily"/>
    <property type="match status" value="1"/>
</dbReference>
<dbReference type="GO" id="GO:0005524">
    <property type="term" value="F:ATP binding"/>
    <property type="evidence" value="ECO:0007669"/>
    <property type="project" value="InterPro"/>
</dbReference>
<protein>
    <recommendedName>
        <fullName evidence="2">mRNA guanylyltransferase</fullName>
        <ecNumber evidence="2">2.7.7.50</ecNumber>
    </recommendedName>
</protein>
<sequence length="814" mass="91484">MSKPQLTRYVPQLPDGWVKCPRFGDPRLFEGLNIIPCKVPLSRRFDSQVGPSGRWTLADAIRQFRGYGMEVGTVIDLTKSRNYYDFRQEMEELGYGSRGRECPINFVKIECRGRGEAPQPSEVNEAVWHIFVHHSDPELASKYVLLHCTHGFNRTGFVCVSALMRLRKDRGINVRRALQRFAECRPPGIYKDHYIKDLFAYYHEGRDSRVVTPRVPAWKGNDDAEDAADAANEDASAEGDPSAPPPEKPPLSHEDIWSIGERVAPAEADFIQEQMCRLMPMGGGGRPGAPKRFPGMQPVSLALGELQKLMQHRYHVTWKADGTRYMMMILKQGTYVMDRSFNVVRCEMRFPCGQRRPPPGQKAQYPVGRPHDLTVLDGEMVVDHDPEGKQPPRLRYLIYDCCMINAIPLLDKPWKERYRAVDSDIVRPRNLERQYIEEWRAKPWDPNRAEFLSPPLNYNYASEPFSVRQKPFWPVWQIDKVFARFGDPGVLGHESDGVILQGYEHPYTAGTCDLLYKWKFAHMNSVDFLLRCETRPGPDGAPVLDEQGSGPDGPLTLFLLDQQATRGSNIRLIPLKNCDRQGHFHVEFPPGVDPLSYDGKLCECTFDRERGVWLFMRERKDKDTPNGSKVYHRIKESIVNHVDQELLVGTLKQALLYSDCYASDRGPLTGQQQATLRQEVESWRARMQAREEEQQQRHWAAAHGHPAEGEGGEGANGDAGPHGHAEGGEYGGYGDGEGYRVSDAVDDPGPGAEPGASRKRLRDSGEGGGGGEEGGGEGGAEGAGGPTGWRCTVWGPEVEEETEHCPAYEGHGFD</sequence>
<dbReference type="Pfam" id="PF01331">
    <property type="entry name" value="mRNA_cap_enzyme"/>
    <property type="match status" value="1"/>
</dbReference>
<dbReference type="Gene3D" id="3.30.470.30">
    <property type="entry name" value="DNA ligase/mRNA capping enzyme"/>
    <property type="match status" value="1"/>
</dbReference>
<keyword evidence="14" id="KW-1185">Reference proteome</keyword>
<dbReference type="SUPFAM" id="SSF50249">
    <property type="entry name" value="Nucleic acid-binding proteins"/>
    <property type="match status" value="1"/>
</dbReference>
<evidence type="ECO:0000313" key="14">
    <source>
        <dbReference type="Proteomes" id="UP000612055"/>
    </source>
</evidence>
<dbReference type="InterPro" id="IPR029021">
    <property type="entry name" value="Prot-tyrosine_phosphatase-like"/>
</dbReference>
<dbReference type="SUPFAM" id="SSF52799">
    <property type="entry name" value="(Phosphotyrosine protein) phosphatases II"/>
    <property type="match status" value="1"/>
</dbReference>
<keyword evidence="6" id="KW-0547">Nucleotide-binding</keyword>
<evidence type="ECO:0000256" key="11">
    <source>
        <dbReference type="SAM" id="MobiDB-lite"/>
    </source>
</evidence>
<dbReference type="Pfam" id="PF03919">
    <property type="entry name" value="mRNA_cap_C"/>
    <property type="match status" value="1"/>
</dbReference>
<dbReference type="GO" id="GO:0006370">
    <property type="term" value="P:7-methylguanosine mRNA capping"/>
    <property type="evidence" value="ECO:0007669"/>
    <property type="project" value="UniProtKB-KW"/>
</dbReference>
<dbReference type="OrthoDB" id="200924at2759"/>
<feature type="domain" description="Tyrosine specific protein phosphatases" evidence="12">
    <location>
        <begin position="144"/>
        <end position="196"/>
    </location>
</feature>
<dbReference type="GO" id="GO:0004484">
    <property type="term" value="F:mRNA guanylyltransferase activity"/>
    <property type="evidence" value="ECO:0007669"/>
    <property type="project" value="UniProtKB-EC"/>
</dbReference>
<evidence type="ECO:0000259" key="12">
    <source>
        <dbReference type="PROSITE" id="PS50056"/>
    </source>
</evidence>
<feature type="region of interest" description="Disordered" evidence="11">
    <location>
        <begin position="214"/>
        <end position="253"/>
    </location>
</feature>
<comment type="subcellular location">
    <subcellularLocation>
        <location evidence="1">Nucleus</location>
    </subcellularLocation>
</comment>
<comment type="caution">
    <text evidence="13">The sequence shown here is derived from an EMBL/GenBank/DDBJ whole genome shotgun (WGS) entry which is preliminary data.</text>
</comment>
<dbReference type="InterPro" id="IPR013846">
    <property type="entry name" value="mRNA_cap_enzyme_C"/>
</dbReference>
<keyword evidence="9" id="KW-0539">Nucleus</keyword>
<dbReference type="GO" id="GO:0016787">
    <property type="term" value="F:hydrolase activity"/>
    <property type="evidence" value="ECO:0007669"/>
    <property type="project" value="UniProtKB-ARBA"/>
</dbReference>
<dbReference type="PANTHER" id="PTHR10367">
    <property type="entry name" value="MRNA-CAPPING ENZYME"/>
    <property type="match status" value="1"/>
</dbReference>
<name>A0A835XKX5_9CHLO</name>
<keyword evidence="3" id="KW-0507">mRNA processing</keyword>
<dbReference type="EC" id="2.7.7.50" evidence="2"/>
<evidence type="ECO:0000256" key="3">
    <source>
        <dbReference type="ARBA" id="ARBA00022664"/>
    </source>
</evidence>
<feature type="compositionally biased region" description="Acidic residues" evidence="11">
    <location>
        <begin position="223"/>
        <end position="237"/>
    </location>
</feature>
<accession>A0A835XKX5</accession>
<dbReference type="SUPFAM" id="SSF56091">
    <property type="entry name" value="DNA ligase/mRNA capping enzyme, catalytic domain"/>
    <property type="match status" value="1"/>
</dbReference>
<feature type="compositionally biased region" description="Basic and acidic residues" evidence="11">
    <location>
        <begin position="685"/>
        <end position="696"/>
    </location>
</feature>
<dbReference type="InterPro" id="IPR051029">
    <property type="entry name" value="mRNA_Capping_Enz/RNA_Phosphat"/>
</dbReference>
<feature type="compositionally biased region" description="Basic and acidic residues" evidence="11">
    <location>
        <begin position="803"/>
        <end position="814"/>
    </location>
</feature>
<organism evidence="13 14">
    <name type="scientific">Edaphochlamys debaryana</name>
    <dbReference type="NCBI Taxonomy" id="47281"/>
    <lineage>
        <taxon>Eukaryota</taxon>
        <taxon>Viridiplantae</taxon>
        <taxon>Chlorophyta</taxon>
        <taxon>core chlorophytes</taxon>
        <taxon>Chlorophyceae</taxon>
        <taxon>CS clade</taxon>
        <taxon>Chlamydomonadales</taxon>
        <taxon>Chlamydomonadales incertae sedis</taxon>
        <taxon>Edaphochlamys</taxon>
    </lineage>
</organism>
<proteinExistence type="predicted"/>
<dbReference type="PROSITE" id="PS50056">
    <property type="entry name" value="TYR_PHOSPHATASE_2"/>
    <property type="match status" value="1"/>
</dbReference>
<dbReference type="CDD" id="cd14502">
    <property type="entry name" value="RNA_5'-triphosphatase"/>
    <property type="match status" value="1"/>
</dbReference>
<dbReference type="GO" id="GO:0005525">
    <property type="term" value="F:GTP binding"/>
    <property type="evidence" value="ECO:0007669"/>
    <property type="project" value="UniProtKB-KW"/>
</dbReference>
<evidence type="ECO:0000256" key="6">
    <source>
        <dbReference type="ARBA" id="ARBA00022741"/>
    </source>
</evidence>
<reference evidence="13" key="1">
    <citation type="journal article" date="2020" name="bioRxiv">
        <title>Comparative genomics of Chlamydomonas.</title>
        <authorList>
            <person name="Craig R.J."/>
            <person name="Hasan A.R."/>
            <person name="Ness R.W."/>
            <person name="Keightley P.D."/>
        </authorList>
    </citation>
    <scope>NUCLEOTIDE SEQUENCE</scope>
    <source>
        <strain evidence="13">CCAP 11/70</strain>
    </source>
</reference>
<dbReference type="InterPro" id="IPR001339">
    <property type="entry name" value="mRNA_cap_enzyme_adenylation"/>
</dbReference>
<keyword evidence="7" id="KW-0506">mRNA capping</keyword>
<evidence type="ECO:0000313" key="13">
    <source>
        <dbReference type="EMBL" id="KAG2485988.1"/>
    </source>
</evidence>
<dbReference type="GO" id="GO:0005634">
    <property type="term" value="C:nucleus"/>
    <property type="evidence" value="ECO:0007669"/>
    <property type="project" value="UniProtKB-SubCell"/>
</dbReference>
<evidence type="ECO:0000256" key="5">
    <source>
        <dbReference type="ARBA" id="ARBA00022695"/>
    </source>
</evidence>
<dbReference type="AlphaFoldDB" id="A0A835XKX5"/>
<dbReference type="InterPro" id="IPR000387">
    <property type="entry name" value="Tyr_Pase_dom"/>
</dbReference>
<dbReference type="Proteomes" id="UP000612055">
    <property type="component" value="Unassembled WGS sequence"/>
</dbReference>
<feature type="compositionally biased region" description="Gly residues" evidence="11">
    <location>
        <begin position="766"/>
        <end position="787"/>
    </location>
</feature>
<comment type="catalytic activity">
    <reaction evidence="10">
        <text>a 5'-end diphospho-ribonucleoside in mRNA + GTP + H(+) = a 5'-end (5'-triphosphoguanosine)-ribonucleoside in mRNA + diphosphate</text>
        <dbReference type="Rhea" id="RHEA:67012"/>
        <dbReference type="Rhea" id="RHEA-COMP:17165"/>
        <dbReference type="Rhea" id="RHEA-COMP:17166"/>
        <dbReference type="ChEBI" id="CHEBI:15378"/>
        <dbReference type="ChEBI" id="CHEBI:33019"/>
        <dbReference type="ChEBI" id="CHEBI:37565"/>
        <dbReference type="ChEBI" id="CHEBI:167616"/>
        <dbReference type="ChEBI" id="CHEBI:167617"/>
        <dbReference type="EC" id="2.7.7.50"/>
    </reaction>
    <physiologicalReaction direction="left-to-right" evidence="10">
        <dbReference type="Rhea" id="RHEA:67013"/>
    </physiologicalReaction>
</comment>
<keyword evidence="5" id="KW-0548">Nucleotidyltransferase</keyword>
<dbReference type="PANTHER" id="PTHR10367:SF17">
    <property type="entry name" value="MRNA-CAPPING ENZYME"/>
    <property type="match status" value="1"/>
</dbReference>
<dbReference type="InterPro" id="IPR016130">
    <property type="entry name" value="Tyr_Pase_AS"/>
</dbReference>
<keyword evidence="8" id="KW-0342">GTP-binding</keyword>
<gene>
    <name evidence="13" type="ORF">HYH03_015311</name>
</gene>